<dbReference type="InterPro" id="IPR002710">
    <property type="entry name" value="Dilute_dom"/>
</dbReference>
<feature type="region of interest" description="Disordered" evidence="2">
    <location>
        <begin position="254"/>
        <end position="280"/>
    </location>
</feature>
<proteinExistence type="predicted"/>
<dbReference type="Pfam" id="PF01843">
    <property type="entry name" value="DIL"/>
    <property type="match status" value="1"/>
</dbReference>
<name>A0A8H7VRB8_9FUNG</name>
<dbReference type="AlphaFoldDB" id="A0A8H7VRB8"/>
<dbReference type="InterPro" id="IPR037986">
    <property type="entry name" value="Myo5p-like_CBD_DIL"/>
</dbReference>
<reference evidence="4" key="1">
    <citation type="submission" date="2021-01" db="EMBL/GenBank/DDBJ databases">
        <title>Metabolic potential, ecology and presence of endohyphal bacteria is reflected in genomic diversity of Mucoromycotina.</title>
        <authorList>
            <person name="Muszewska A."/>
            <person name="Okrasinska A."/>
            <person name="Steczkiewicz K."/>
            <person name="Drgas O."/>
            <person name="Orlowska M."/>
            <person name="Perlinska-Lenart U."/>
            <person name="Aleksandrzak-Piekarczyk T."/>
            <person name="Szatraj K."/>
            <person name="Zielenkiewicz U."/>
            <person name="Pilsyk S."/>
            <person name="Malc E."/>
            <person name="Mieczkowski P."/>
            <person name="Kruszewska J.S."/>
            <person name="Biernat P."/>
            <person name="Pawlowska J."/>
        </authorList>
    </citation>
    <scope>NUCLEOTIDE SEQUENCE</scope>
    <source>
        <strain evidence="4">WA0000018081</strain>
    </source>
</reference>
<dbReference type="PROSITE" id="PS50088">
    <property type="entry name" value="ANK_REPEAT"/>
    <property type="match status" value="2"/>
</dbReference>
<evidence type="ECO:0000313" key="4">
    <source>
        <dbReference type="EMBL" id="KAG2230210.1"/>
    </source>
</evidence>
<feature type="repeat" description="ANK" evidence="1">
    <location>
        <begin position="108"/>
        <end position="140"/>
    </location>
</feature>
<feature type="repeat" description="ANK" evidence="1">
    <location>
        <begin position="141"/>
        <end position="173"/>
    </location>
</feature>
<accession>A0A8H7VRB8</accession>
<dbReference type="SMART" id="SM00248">
    <property type="entry name" value="ANK"/>
    <property type="match status" value="2"/>
</dbReference>
<sequence length="716" mass="81686">MTDFISTQVETSILQTKYEDMSLEEMSQRMQESNRQISEMLSSTSSSLSTSGGTVEQEVISSDQDDPQTKYTNLFNRLASNGNIAKLREMLSDGTIRPLIDINARDSDGTPPLIYAACFGKTEVAQVLLEYGANIDAQDSFGWSALMWATNNSHESLVKILLENGASATTKSSKGRTVFDFVNTENQKIVEILTTNPRDSVSSTSSLFYKTTSSVSSSSTENDFYYQQSNDDSLEEAELRKKLFEDTMALVNDFEQSDDNDADENDDDNSSSDEDDDNNLTNEFHWDKCCPDQMFVFNSDDLDYILDTVINNIQLPLSNQQDIHIASNVVFLTARFAHYFSTSELLDQVLQGALQRISKSIKIHARNIHLLAFWINNLTRLLYYLKKDTGLVVVTAEQQLQLSELISETYNTIISDTEKRLHKLLSSMTEHEELQVDQIDFTDDWHRFFRSSTRKSIENNCSISPQSITSLLSSTLFVLQSYDVHPIIIIQTLAQFFHYISCELFNRILTNKKLLCRSKAMQVRMNISHLEDWISVNKLPNHLISYLNPTIQLLQLLQCVTQLTDLVDFINTTKKFDTLNSSQVKRCVVSYRYEVNEIRIPEEVEKYAMQCAEDTVRHKQQRVSSRANTTTTSSRRTSLSQYLTRSSVPTTPITESLPTLHDEPDDLDDTKETKDTKFMLPFSVPTTYMIHENSEAIIPMIPEEWLEKIDTAPHSK</sequence>
<dbReference type="Pfam" id="PF12796">
    <property type="entry name" value="Ank_2"/>
    <property type="match status" value="1"/>
</dbReference>
<feature type="region of interest" description="Disordered" evidence="2">
    <location>
        <begin position="25"/>
        <end position="66"/>
    </location>
</feature>
<dbReference type="PANTHER" id="PTHR16027">
    <property type="entry name" value="DILUTE DOMAIN-CONTAINING PROTEIN YPR089W"/>
    <property type="match status" value="1"/>
</dbReference>
<gene>
    <name evidence="4" type="ORF">INT48_006451</name>
</gene>
<evidence type="ECO:0000256" key="1">
    <source>
        <dbReference type="PROSITE-ProRule" id="PRU00023"/>
    </source>
</evidence>
<keyword evidence="1" id="KW-0040">ANK repeat</keyword>
<dbReference type="EMBL" id="JAEPRE010000216">
    <property type="protein sequence ID" value="KAG2230210.1"/>
    <property type="molecule type" value="Genomic_DNA"/>
</dbReference>
<dbReference type="PROSITE" id="PS50297">
    <property type="entry name" value="ANK_REP_REGION"/>
    <property type="match status" value="2"/>
</dbReference>
<dbReference type="PANTHER" id="PTHR16027:SF6">
    <property type="entry name" value="DILUTE DOMAIN-CONTAINING PROTEIN"/>
    <property type="match status" value="1"/>
</dbReference>
<dbReference type="InterPro" id="IPR002110">
    <property type="entry name" value="Ankyrin_rpt"/>
</dbReference>
<evidence type="ECO:0000259" key="3">
    <source>
        <dbReference type="PROSITE" id="PS51126"/>
    </source>
</evidence>
<dbReference type="PROSITE" id="PS51126">
    <property type="entry name" value="DILUTE"/>
    <property type="match status" value="1"/>
</dbReference>
<evidence type="ECO:0000313" key="5">
    <source>
        <dbReference type="Proteomes" id="UP000613177"/>
    </source>
</evidence>
<dbReference type="Gene3D" id="1.25.40.20">
    <property type="entry name" value="Ankyrin repeat-containing domain"/>
    <property type="match status" value="1"/>
</dbReference>
<dbReference type="CDD" id="cd15473">
    <property type="entry name" value="Myo5p-like_CBD_DIL_ANK"/>
    <property type="match status" value="1"/>
</dbReference>
<organism evidence="4 5">
    <name type="scientific">Thamnidium elegans</name>
    <dbReference type="NCBI Taxonomy" id="101142"/>
    <lineage>
        <taxon>Eukaryota</taxon>
        <taxon>Fungi</taxon>
        <taxon>Fungi incertae sedis</taxon>
        <taxon>Mucoromycota</taxon>
        <taxon>Mucoromycotina</taxon>
        <taxon>Mucoromycetes</taxon>
        <taxon>Mucorales</taxon>
        <taxon>Mucorineae</taxon>
        <taxon>Mucoraceae</taxon>
        <taxon>Thamnidium</taxon>
    </lineage>
</organism>
<dbReference type="SUPFAM" id="SSF48403">
    <property type="entry name" value="Ankyrin repeat"/>
    <property type="match status" value="1"/>
</dbReference>
<feature type="compositionally biased region" description="Acidic residues" evidence="2">
    <location>
        <begin position="255"/>
        <end position="278"/>
    </location>
</feature>
<protein>
    <recommendedName>
        <fullName evidence="3">Dilute domain-containing protein</fullName>
    </recommendedName>
</protein>
<dbReference type="InterPro" id="IPR036770">
    <property type="entry name" value="Ankyrin_rpt-contain_sf"/>
</dbReference>
<dbReference type="Proteomes" id="UP000613177">
    <property type="component" value="Unassembled WGS sequence"/>
</dbReference>
<evidence type="ECO:0000256" key="2">
    <source>
        <dbReference type="SAM" id="MobiDB-lite"/>
    </source>
</evidence>
<feature type="domain" description="Dilute" evidence="3">
    <location>
        <begin position="351"/>
        <end position="614"/>
    </location>
</feature>
<dbReference type="InterPro" id="IPR052072">
    <property type="entry name" value="Vascular_dev_regulator"/>
</dbReference>
<feature type="compositionally biased region" description="Low complexity" evidence="2">
    <location>
        <begin position="622"/>
        <end position="647"/>
    </location>
</feature>
<dbReference type="GO" id="GO:0051020">
    <property type="term" value="F:GTPase binding"/>
    <property type="evidence" value="ECO:0007669"/>
    <property type="project" value="TreeGrafter"/>
</dbReference>
<comment type="caution">
    <text evidence="4">The sequence shown here is derived from an EMBL/GenBank/DDBJ whole genome shotgun (WGS) entry which is preliminary data.</text>
</comment>
<feature type="region of interest" description="Disordered" evidence="2">
    <location>
        <begin position="618"/>
        <end position="673"/>
    </location>
</feature>
<feature type="compositionally biased region" description="Polar residues" evidence="2">
    <location>
        <begin position="28"/>
        <end position="40"/>
    </location>
</feature>
<feature type="compositionally biased region" description="Low complexity" evidence="2">
    <location>
        <begin position="41"/>
        <end position="54"/>
    </location>
</feature>
<keyword evidence="5" id="KW-1185">Reference proteome</keyword>
<dbReference type="SMART" id="SM01132">
    <property type="entry name" value="DIL"/>
    <property type="match status" value="1"/>
</dbReference>